<feature type="domain" description="Flagellar basal-body/hook protein C-terminal" evidence="8">
    <location>
        <begin position="607"/>
        <end position="644"/>
    </location>
</feature>
<evidence type="ECO:0000256" key="2">
    <source>
        <dbReference type="ARBA" id="ARBA00004613"/>
    </source>
</evidence>
<dbReference type="AlphaFoldDB" id="A0A0D6PEC2"/>
<evidence type="ECO:0000256" key="5">
    <source>
        <dbReference type="ARBA" id="ARBA00022525"/>
    </source>
</evidence>
<organism evidence="11 12">
    <name type="scientific">Acidocella aminolytica 101 = DSM 11237</name>
    <dbReference type="NCBI Taxonomy" id="1120923"/>
    <lineage>
        <taxon>Bacteria</taxon>
        <taxon>Pseudomonadati</taxon>
        <taxon>Pseudomonadota</taxon>
        <taxon>Alphaproteobacteria</taxon>
        <taxon>Acetobacterales</taxon>
        <taxon>Acidocellaceae</taxon>
        <taxon>Acidocella</taxon>
    </lineage>
</organism>
<name>A0A0D6PEC2_9PROT</name>
<evidence type="ECO:0000259" key="10">
    <source>
        <dbReference type="Pfam" id="PF22638"/>
    </source>
</evidence>
<dbReference type="GO" id="GO:0009425">
    <property type="term" value="C:bacterial-type flagellum basal body"/>
    <property type="evidence" value="ECO:0007669"/>
    <property type="project" value="UniProtKB-SubCell"/>
</dbReference>
<keyword evidence="6" id="KW-0975">Bacterial flagellum</keyword>
<dbReference type="InterPro" id="IPR053927">
    <property type="entry name" value="FlgK_helical"/>
</dbReference>
<evidence type="ECO:0000256" key="6">
    <source>
        <dbReference type="ARBA" id="ARBA00023143"/>
    </source>
</evidence>
<dbReference type="InterPro" id="IPR049119">
    <property type="entry name" value="FlgK_D2-like"/>
</dbReference>
<comment type="subcellular location">
    <subcellularLocation>
        <location evidence="1">Bacterial flagellum basal body</location>
    </subcellularLocation>
    <subcellularLocation>
        <location evidence="2">Secreted</location>
    </subcellularLocation>
</comment>
<dbReference type="Proteomes" id="UP000032668">
    <property type="component" value="Unassembled WGS sequence"/>
</dbReference>
<evidence type="ECO:0000256" key="4">
    <source>
        <dbReference type="ARBA" id="ARBA00016244"/>
    </source>
</evidence>
<keyword evidence="11" id="KW-0969">Cilium</keyword>
<dbReference type="PANTHER" id="PTHR30033">
    <property type="entry name" value="FLAGELLAR HOOK-ASSOCIATED PROTEIN 1"/>
    <property type="match status" value="1"/>
</dbReference>
<comment type="similarity">
    <text evidence="3">Belongs to the flagella basal body rod proteins family.</text>
</comment>
<evidence type="ECO:0000259" key="8">
    <source>
        <dbReference type="Pfam" id="PF06429"/>
    </source>
</evidence>
<sequence>MSGITNAMNTALSGLQLFEAGISTVSNNLANATTSGYSSESVNAQTAVGAAGQPGAGVEPAQINRAAAGFAAAQLRSANTANASASALSTSLTAISNALTNNGDVQTAINQFFSDFSTLASNPSSTALRQTVLSDAQNITGSFQTASISLNNIVAGAQETLSSGITSANTLLSQLAKINAGLEQTPNASGLLDQQQAALNSLSQYLPVNTITQSNGSVIIATGGTMLLDQSGVQALAVASSTNGKTSVTAGNDKTPVTLAEADGSLGGALGTITAGNQALQSLGGLAAVFAGQVNTAQAQGLDANGNAGQALFSVPTPSVGANANNTGSASLTASLTNPAALPGDGGPFTLSYSSTSGWSALDQASGQSYSVSTSGSTLSFAGLSLALSGTANNGDSFTVNPAPNAAAGLSVVATSTSAIAAADPYVSTPGILQSDGSVQNNNAGTITAGTDSVTSTPASNAAVIPASYYGQNLQITFTSSTAYTVSTVASPGTTIASGTLGSNGGNLAIAYPSGAASGQYWQLPISGTPASGDVLTLTPGSSSSGSNAQRLAALWTVNGTSSAGSLEQGFVGLATGLGANAAAAQQLASSTSAQVSTATTNLTTVAGVNTDQQAVILTNYEQAYQAAAKAISTANTMFESLLNAV</sequence>
<evidence type="ECO:0000256" key="3">
    <source>
        <dbReference type="ARBA" id="ARBA00009677"/>
    </source>
</evidence>
<evidence type="ECO:0000259" key="9">
    <source>
        <dbReference type="Pfam" id="PF21158"/>
    </source>
</evidence>
<keyword evidence="12" id="KW-1185">Reference proteome</keyword>
<feature type="domain" description="Flagellar hook-associated protein 1 D2-like" evidence="9">
    <location>
        <begin position="322"/>
        <end position="402"/>
    </location>
</feature>
<gene>
    <name evidence="11" type="ORF">Aam_035_039</name>
</gene>
<proteinExistence type="inferred from homology"/>
<dbReference type="EMBL" id="BANC01000035">
    <property type="protein sequence ID" value="GAN80032.1"/>
    <property type="molecule type" value="Genomic_DNA"/>
</dbReference>
<dbReference type="PANTHER" id="PTHR30033:SF2">
    <property type="entry name" value="FLAGELLAR HOOK PROTEIN"/>
    <property type="match status" value="1"/>
</dbReference>
<dbReference type="GO" id="GO:0005576">
    <property type="term" value="C:extracellular region"/>
    <property type="evidence" value="ECO:0007669"/>
    <property type="project" value="UniProtKB-SubCell"/>
</dbReference>
<feature type="domain" description="Flagellar basal body rod protein N-terminal" evidence="7">
    <location>
        <begin position="8"/>
        <end position="37"/>
    </location>
</feature>
<accession>A0A0D6PEC2</accession>
<evidence type="ECO:0000259" key="7">
    <source>
        <dbReference type="Pfam" id="PF00460"/>
    </source>
</evidence>
<protein>
    <recommendedName>
        <fullName evidence="4">Flagellar hook-associated protein 1</fullName>
    </recommendedName>
</protein>
<dbReference type="Pfam" id="PF22638">
    <property type="entry name" value="FlgK_D1"/>
    <property type="match status" value="1"/>
</dbReference>
<dbReference type="Pfam" id="PF00460">
    <property type="entry name" value="Flg_bb_rod"/>
    <property type="match status" value="1"/>
</dbReference>
<dbReference type="InterPro" id="IPR001444">
    <property type="entry name" value="Flag_bb_rod_N"/>
</dbReference>
<dbReference type="GO" id="GO:0009424">
    <property type="term" value="C:bacterial-type flagellum hook"/>
    <property type="evidence" value="ECO:0007669"/>
    <property type="project" value="InterPro"/>
</dbReference>
<dbReference type="GO" id="GO:0044780">
    <property type="term" value="P:bacterial-type flagellum assembly"/>
    <property type="evidence" value="ECO:0007669"/>
    <property type="project" value="InterPro"/>
</dbReference>
<keyword evidence="11" id="KW-0966">Cell projection</keyword>
<dbReference type="OrthoDB" id="7181295at2"/>
<evidence type="ECO:0000256" key="1">
    <source>
        <dbReference type="ARBA" id="ARBA00004117"/>
    </source>
</evidence>
<dbReference type="STRING" id="1120923.SAMN02746095_02057"/>
<reference evidence="11 12" key="1">
    <citation type="submission" date="2012-11" db="EMBL/GenBank/DDBJ databases">
        <title>Whole genome sequence of Acidocella aminolytica 101 = DSM 11237.</title>
        <authorList>
            <person name="Azuma Y."/>
            <person name="Higashiura N."/>
            <person name="Hirakawa H."/>
            <person name="Matsushita K."/>
        </authorList>
    </citation>
    <scope>NUCLEOTIDE SEQUENCE [LARGE SCALE GENOMIC DNA]</scope>
    <source>
        <strain evidence="12">101 / DSM 11237</strain>
    </source>
</reference>
<keyword evidence="5" id="KW-0964">Secreted</keyword>
<dbReference type="Pfam" id="PF06429">
    <property type="entry name" value="Flg_bbr_C"/>
    <property type="match status" value="1"/>
</dbReference>
<keyword evidence="11" id="KW-0282">Flagellum</keyword>
<dbReference type="InterPro" id="IPR010930">
    <property type="entry name" value="Flg_bb/hook_C_dom"/>
</dbReference>
<feature type="domain" description="Flagellar hook-associated protein FlgK helical" evidence="10">
    <location>
        <begin position="99"/>
        <end position="313"/>
    </location>
</feature>
<dbReference type="Pfam" id="PF21158">
    <property type="entry name" value="flgK_1st_1"/>
    <property type="match status" value="1"/>
</dbReference>
<dbReference type="RefSeq" id="WP_048878457.1">
    <property type="nucleotide sequence ID" value="NZ_BANC01000035.1"/>
</dbReference>
<dbReference type="GO" id="GO:0005198">
    <property type="term" value="F:structural molecule activity"/>
    <property type="evidence" value="ECO:0007669"/>
    <property type="project" value="InterPro"/>
</dbReference>
<evidence type="ECO:0000313" key="11">
    <source>
        <dbReference type="EMBL" id="GAN80032.1"/>
    </source>
</evidence>
<dbReference type="PRINTS" id="PR01005">
    <property type="entry name" value="FLGHOOKAP1"/>
</dbReference>
<comment type="caution">
    <text evidence="11">The sequence shown here is derived from an EMBL/GenBank/DDBJ whole genome shotgun (WGS) entry which is preliminary data.</text>
</comment>
<evidence type="ECO:0000313" key="12">
    <source>
        <dbReference type="Proteomes" id="UP000032668"/>
    </source>
</evidence>
<dbReference type="SUPFAM" id="SSF64518">
    <property type="entry name" value="Phase 1 flagellin"/>
    <property type="match status" value="2"/>
</dbReference>
<dbReference type="InterPro" id="IPR002371">
    <property type="entry name" value="FlgK"/>
</dbReference>